<accession>A0ACB8WPT8</accession>
<keyword evidence="2" id="KW-1185">Reference proteome</keyword>
<evidence type="ECO:0000313" key="2">
    <source>
        <dbReference type="Proteomes" id="UP000831701"/>
    </source>
</evidence>
<evidence type="ECO:0000313" key="1">
    <source>
        <dbReference type="EMBL" id="KAI3369292.1"/>
    </source>
</evidence>
<reference evidence="1" key="1">
    <citation type="submission" date="2022-04" db="EMBL/GenBank/DDBJ databases">
        <title>Jade perch genome.</title>
        <authorList>
            <person name="Chao B."/>
        </authorList>
    </citation>
    <scope>NUCLEOTIDE SEQUENCE</scope>
    <source>
        <strain evidence="1">CB-2022</strain>
    </source>
</reference>
<sequence length="426" mass="47656">MIKECLNINISAHQVLSNGEPCILFQARKLSLRYEKQKQLDLTERAFSPQKPVDISQSVCRQDKATLLLRFGDVEDLRGLTIRLQLSNTFYESSGQWWFSVDSVSLLYNTSEEASFNASEVYAPSSSSYHCLHVSSQQRHSALLLPNTDHARRWAITFTNFQIQAFNITSGKFSPASDCATFLTPAILMGLITSLILLLVLAYALHMVIHLKHIEHDDNHKPDIYFPHNPEHPEHCCATTLFIKDYSSIVKPLTDLTSGYPPLHNNTKPNRWTDSCELAFNTIIEKLTTAPVLGFADPKLPYVLHTSASTTGLGAALYQEQEGHMRVIAYTSGGLSCSESWYPAHKLEILALKWAVAEKFSDYLYGNQFTVITGSNPLTYILTSAKLDATSYQLLAAVSAFTFKLQYQAGKLNSDGRGHMESCLMT</sequence>
<gene>
    <name evidence="1" type="ORF">L3Q82_007542</name>
</gene>
<proteinExistence type="predicted"/>
<protein>
    <submittedName>
        <fullName evidence="1">Uncharacterized protein</fullName>
    </submittedName>
</protein>
<organism evidence="1 2">
    <name type="scientific">Scortum barcoo</name>
    <name type="common">barcoo grunter</name>
    <dbReference type="NCBI Taxonomy" id="214431"/>
    <lineage>
        <taxon>Eukaryota</taxon>
        <taxon>Metazoa</taxon>
        <taxon>Chordata</taxon>
        <taxon>Craniata</taxon>
        <taxon>Vertebrata</taxon>
        <taxon>Euteleostomi</taxon>
        <taxon>Actinopterygii</taxon>
        <taxon>Neopterygii</taxon>
        <taxon>Teleostei</taxon>
        <taxon>Neoteleostei</taxon>
        <taxon>Acanthomorphata</taxon>
        <taxon>Eupercaria</taxon>
        <taxon>Centrarchiformes</taxon>
        <taxon>Terapontoidei</taxon>
        <taxon>Terapontidae</taxon>
        <taxon>Scortum</taxon>
    </lineage>
</organism>
<dbReference type="Proteomes" id="UP000831701">
    <property type="component" value="Chromosome 7"/>
</dbReference>
<comment type="caution">
    <text evidence="1">The sequence shown here is derived from an EMBL/GenBank/DDBJ whole genome shotgun (WGS) entry which is preliminary data.</text>
</comment>
<name>A0ACB8WPT8_9TELE</name>
<dbReference type="EMBL" id="CM041537">
    <property type="protein sequence ID" value="KAI3369292.1"/>
    <property type="molecule type" value="Genomic_DNA"/>
</dbReference>